<dbReference type="SUPFAM" id="SSF48452">
    <property type="entry name" value="TPR-like"/>
    <property type="match status" value="1"/>
</dbReference>
<dbReference type="Pfam" id="PF14559">
    <property type="entry name" value="TPR_19"/>
    <property type="match status" value="2"/>
</dbReference>
<evidence type="ECO:0000313" key="6">
    <source>
        <dbReference type="Proteomes" id="UP000263900"/>
    </source>
</evidence>
<dbReference type="RefSeq" id="WP_119048967.1">
    <property type="nucleotide sequence ID" value="NZ_CP032157.1"/>
</dbReference>
<dbReference type="EMBL" id="CP032157">
    <property type="protein sequence ID" value="AXY73129.1"/>
    <property type="molecule type" value="Genomic_DNA"/>
</dbReference>
<evidence type="ECO:0000256" key="2">
    <source>
        <dbReference type="ARBA" id="ARBA00022803"/>
    </source>
</evidence>
<keyword evidence="6" id="KW-1185">Reference proteome</keyword>
<feature type="transmembrane region" description="Helical" evidence="4">
    <location>
        <begin position="399"/>
        <end position="417"/>
    </location>
</feature>
<dbReference type="AlphaFoldDB" id="A0A3B7MIS2"/>
<dbReference type="PANTHER" id="PTHR12558:SF13">
    <property type="entry name" value="CELL DIVISION CYCLE PROTEIN 27 HOMOLOG"/>
    <property type="match status" value="1"/>
</dbReference>
<protein>
    <submittedName>
        <fullName evidence="5">Tetratricopeptide repeat protein</fullName>
    </submittedName>
</protein>
<keyword evidence="4" id="KW-0472">Membrane</keyword>
<feature type="repeat" description="TPR" evidence="3">
    <location>
        <begin position="174"/>
        <end position="207"/>
    </location>
</feature>
<feature type="transmembrane region" description="Helical" evidence="4">
    <location>
        <begin position="373"/>
        <end position="393"/>
    </location>
</feature>
<feature type="transmembrane region" description="Helical" evidence="4">
    <location>
        <begin position="314"/>
        <end position="335"/>
    </location>
</feature>
<dbReference type="KEGG" id="pseg:D3H65_03700"/>
<dbReference type="OrthoDB" id="1489995at2"/>
<dbReference type="Pfam" id="PF07719">
    <property type="entry name" value="TPR_2"/>
    <property type="match status" value="1"/>
</dbReference>
<dbReference type="InterPro" id="IPR019734">
    <property type="entry name" value="TPR_rpt"/>
</dbReference>
<accession>A0A3B7MIS2</accession>
<evidence type="ECO:0000256" key="3">
    <source>
        <dbReference type="PROSITE-ProRule" id="PRU00339"/>
    </source>
</evidence>
<dbReference type="Gene3D" id="1.25.40.10">
    <property type="entry name" value="Tetratricopeptide repeat domain"/>
    <property type="match status" value="1"/>
</dbReference>
<keyword evidence="2 3" id="KW-0802">TPR repeat</keyword>
<organism evidence="5 6">
    <name type="scientific">Paraflavitalea soli</name>
    <dbReference type="NCBI Taxonomy" id="2315862"/>
    <lineage>
        <taxon>Bacteria</taxon>
        <taxon>Pseudomonadati</taxon>
        <taxon>Bacteroidota</taxon>
        <taxon>Chitinophagia</taxon>
        <taxon>Chitinophagales</taxon>
        <taxon>Chitinophagaceae</taxon>
        <taxon>Paraflavitalea</taxon>
    </lineage>
</organism>
<keyword evidence="4" id="KW-0812">Transmembrane</keyword>
<evidence type="ECO:0000256" key="1">
    <source>
        <dbReference type="ARBA" id="ARBA00022737"/>
    </source>
</evidence>
<gene>
    <name evidence="5" type="ORF">D3H65_03700</name>
</gene>
<reference evidence="5 6" key="1">
    <citation type="submission" date="2018-09" db="EMBL/GenBank/DDBJ databases">
        <title>Genome sequencing of strain 6GH32-13.</title>
        <authorList>
            <person name="Weon H.-Y."/>
            <person name="Heo J."/>
            <person name="Kwon S.-W."/>
        </authorList>
    </citation>
    <scope>NUCLEOTIDE SEQUENCE [LARGE SCALE GENOMIC DNA]</scope>
    <source>
        <strain evidence="5 6">5GH32-13</strain>
    </source>
</reference>
<dbReference type="SMART" id="SM00028">
    <property type="entry name" value="TPR"/>
    <property type="match status" value="6"/>
</dbReference>
<keyword evidence="1" id="KW-0677">Repeat</keyword>
<feature type="transmembrane region" description="Helical" evidence="4">
    <location>
        <begin position="341"/>
        <end position="361"/>
    </location>
</feature>
<proteinExistence type="predicted"/>
<dbReference type="InterPro" id="IPR013105">
    <property type="entry name" value="TPR_2"/>
</dbReference>
<dbReference type="PROSITE" id="PS50005">
    <property type="entry name" value="TPR"/>
    <property type="match status" value="2"/>
</dbReference>
<dbReference type="Proteomes" id="UP000263900">
    <property type="component" value="Chromosome"/>
</dbReference>
<feature type="repeat" description="TPR" evidence="3">
    <location>
        <begin position="106"/>
        <end position="139"/>
    </location>
</feature>
<dbReference type="PANTHER" id="PTHR12558">
    <property type="entry name" value="CELL DIVISION CYCLE 16,23,27"/>
    <property type="match status" value="1"/>
</dbReference>
<name>A0A3B7MIS2_9BACT</name>
<feature type="transmembrane region" description="Helical" evidence="4">
    <location>
        <begin position="267"/>
        <end position="293"/>
    </location>
</feature>
<evidence type="ECO:0000313" key="5">
    <source>
        <dbReference type="EMBL" id="AXY73129.1"/>
    </source>
</evidence>
<evidence type="ECO:0000256" key="4">
    <source>
        <dbReference type="SAM" id="Phobius"/>
    </source>
</evidence>
<sequence length="418" mass="47208">MTDVAPLLERANLLLAQGRPKDAERQLADALRLDPENDYALGLLTRCKFDLKQYKEGIEIIQRAIQLMPEEGYYFYLMAFGYYQLDNNTLALQHLQRAVELSPWSAEFFGLWGLVLLEEKQFEQALQRANEGLAVDPENITCLNVRSTALNKLKRVDDAIETMQDALEKDPENPYTHMTFGWNLLEKGRHKEAAKHFREALRLHPNLEGAREGLKQALKSKIPPYKWLLQYSFWINNKGKKARWIIPLGIYFGIQVITRLSEQGGGSIAMIGLVIMALYLLFVITSWVINPLANFFLLFHKDGKYALSSREKTNAIALITALVAGLAVVTIGLFLPGHPEPVVFAGLVIMSLGLPLGHMRFPIRLKGNLLVQWYSMALVLLGFVTITFMLSGVPAAVTLLYAYGICFVLYTWVSVFGK</sequence>
<dbReference type="InterPro" id="IPR011990">
    <property type="entry name" value="TPR-like_helical_dom_sf"/>
</dbReference>
<keyword evidence="4" id="KW-1133">Transmembrane helix</keyword>